<evidence type="ECO:0000259" key="1">
    <source>
        <dbReference type="Pfam" id="PF24476"/>
    </source>
</evidence>
<dbReference type="PANTHER" id="PTHR35186">
    <property type="entry name" value="ANK_REP_REGION DOMAIN-CONTAINING PROTEIN"/>
    <property type="match status" value="1"/>
</dbReference>
<dbReference type="AlphaFoldDB" id="A0A3N4HBX1"/>
<feature type="domain" description="DUF7580" evidence="1">
    <location>
        <begin position="20"/>
        <end position="175"/>
    </location>
</feature>
<dbReference type="Pfam" id="PF24476">
    <property type="entry name" value="DUF7580"/>
    <property type="match status" value="1"/>
</dbReference>
<name>A0A3N4HBX1_ASCIM</name>
<sequence>MYSESTPIALRELFNLPRPEISKQRKLALTLTLAYSLLQLYEGSWLGSVWDKDHIQFYRDSYGVVDLGRPYIEAAFDQDACSASTSLDDPELHHLSPGLLSLGILLIEVHRWKPIEDFRQVTDLIDGEVTVNTDMLVVDACLHVPWAKARVSLEDQGARDCIYRTIIEPLQSEVNLIKQATGGRG</sequence>
<organism evidence="2 3">
    <name type="scientific">Ascobolus immersus RN42</name>
    <dbReference type="NCBI Taxonomy" id="1160509"/>
    <lineage>
        <taxon>Eukaryota</taxon>
        <taxon>Fungi</taxon>
        <taxon>Dikarya</taxon>
        <taxon>Ascomycota</taxon>
        <taxon>Pezizomycotina</taxon>
        <taxon>Pezizomycetes</taxon>
        <taxon>Pezizales</taxon>
        <taxon>Ascobolaceae</taxon>
        <taxon>Ascobolus</taxon>
    </lineage>
</organism>
<proteinExistence type="predicted"/>
<dbReference type="EMBL" id="ML119952">
    <property type="protein sequence ID" value="RPA71267.1"/>
    <property type="molecule type" value="Genomic_DNA"/>
</dbReference>
<dbReference type="PANTHER" id="PTHR35186:SF4">
    <property type="entry name" value="PRION-INHIBITION AND PROPAGATION HELO DOMAIN-CONTAINING PROTEIN"/>
    <property type="match status" value="1"/>
</dbReference>
<dbReference type="Proteomes" id="UP000275078">
    <property type="component" value="Unassembled WGS sequence"/>
</dbReference>
<accession>A0A3N4HBX1</accession>
<dbReference type="InterPro" id="IPR056002">
    <property type="entry name" value="DUF7580"/>
</dbReference>
<protein>
    <recommendedName>
        <fullName evidence="1">DUF7580 domain-containing protein</fullName>
    </recommendedName>
</protein>
<evidence type="ECO:0000313" key="2">
    <source>
        <dbReference type="EMBL" id="RPA71267.1"/>
    </source>
</evidence>
<gene>
    <name evidence="2" type="ORF">BJ508DRAFT_232369</name>
</gene>
<dbReference type="STRING" id="1160509.A0A3N4HBX1"/>
<evidence type="ECO:0000313" key="3">
    <source>
        <dbReference type="Proteomes" id="UP000275078"/>
    </source>
</evidence>
<keyword evidence="3" id="KW-1185">Reference proteome</keyword>
<reference evidence="2 3" key="1">
    <citation type="journal article" date="2018" name="Nat. Ecol. Evol.">
        <title>Pezizomycetes genomes reveal the molecular basis of ectomycorrhizal truffle lifestyle.</title>
        <authorList>
            <person name="Murat C."/>
            <person name="Payen T."/>
            <person name="Noel B."/>
            <person name="Kuo A."/>
            <person name="Morin E."/>
            <person name="Chen J."/>
            <person name="Kohler A."/>
            <person name="Krizsan K."/>
            <person name="Balestrini R."/>
            <person name="Da Silva C."/>
            <person name="Montanini B."/>
            <person name="Hainaut M."/>
            <person name="Levati E."/>
            <person name="Barry K.W."/>
            <person name="Belfiori B."/>
            <person name="Cichocki N."/>
            <person name="Clum A."/>
            <person name="Dockter R.B."/>
            <person name="Fauchery L."/>
            <person name="Guy J."/>
            <person name="Iotti M."/>
            <person name="Le Tacon F."/>
            <person name="Lindquist E.A."/>
            <person name="Lipzen A."/>
            <person name="Malagnac F."/>
            <person name="Mello A."/>
            <person name="Molinier V."/>
            <person name="Miyauchi S."/>
            <person name="Poulain J."/>
            <person name="Riccioni C."/>
            <person name="Rubini A."/>
            <person name="Sitrit Y."/>
            <person name="Splivallo R."/>
            <person name="Traeger S."/>
            <person name="Wang M."/>
            <person name="Zifcakova L."/>
            <person name="Wipf D."/>
            <person name="Zambonelli A."/>
            <person name="Paolocci F."/>
            <person name="Nowrousian M."/>
            <person name="Ottonello S."/>
            <person name="Baldrian P."/>
            <person name="Spatafora J.W."/>
            <person name="Henrissat B."/>
            <person name="Nagy L.G."/>
            <person name="Aury J.M."/>
            <person name="Wincker P."/>
            <person name="Grigoriev I.V."/>
            <person name="Bonfante P."/>
            <person name="Martin F.M."/>
        </authorList>
    </citation>
    <scope>NUCLEOTIDE SEQUENCE [LARGE SCALE GENOMIC DNA]</scope>
    <source>
        <strain evidence="2 3">RN42</strain>
    </source>
</reference>